<evidence type="ECO:0000256" key="1">
    <source>
        <dbReference type="ARBA" id="ARBA00022670"/>
    </source>
</evidence>
<reference evidence="4 5" key="1">
    <citation type="journal article" date="2007" name="Nature">
        <title>Evolution of genes and genomes on the Drosophila phylogeny.</title>
        <authorList>
            <consortium name="Drosophila 12 Genomes Consortium"/>
            <person name="Clark A.G."/>
            <person name="Eisen M.B."/>
            <person name="Smith D.R."/>
            <person name="Bergman C.M."/>
            <person name="Oliver B."/>
            <person name="Markow T.A."/>
            <person name="Kaufman T.C."/>
            <person name="Kellis M."/>
            <person name="Gelbart W."/>
            <person name="Iyer V.N."/>
            <person name="Pollard D.A."/>
            <person name="Sackton T.B."/>
            <person name="Larracuente A.M."/>
            <person name="Singh N.D."/>
            <person name="Abad J.P."/>
            <person name="Abt D.N."/>
            <person name="Adryan B."/>
            <person name="Aguade M."/>
            <person name="Akashi H."/>
            <person name="Anderson W.W."/>
            <person name="Aquadro C.F."/>
            <person name="Ardell D.H."/>
            <person name="Arguello R."/>
            <person name="Artieri C.G."/>
            <person name="Barbash D.A."/>
            <person name="Barker D."/>
            <person name="Barsanti P."/>
            <person name="Batterham P."/>
            <person name="Batzoglou S."/>
            <person name="Begun D."/>
            <person name="Bhutkar A."/>
            <person name="Blanco E."/>
            <person name="Bosak S.A."/>
            <person name="Bradley R.K."/>
            <person name="Brand A.D."/>
            <person name="Brent M.R."/>
            <person name="Brooks A.N."/>
            <person name="Brown R.H."/>
            <person name="Butlin R.K."/>
            <person name="Caggese C."/>
            <person name="Calvi B.R."/>
            <person name="Bernardo de Carvalho A."/>
            <person name="Caspi A."/>
            <person name="Castrezana S."/>
            <person name="Celniker S.E."/>
            <person name="Chang J.L."/>
            <person name="Chapple C."/>
            <person name="Chatterji S."/>
            <person name="Chinwalla A."/>
            <person name="Civetta A."/>
            <person name="Clifton S.W."/>
            <person name="Comeron J.M."/>
            <person name="Costello J.C."/>
            <person name="Coyne J.A."/>
            <person name="Daub J."/>
            <person name="David R.G."/>
            <person name="Delcher A.L."/>
            <person name="Delehaunty K."/>
            <person name="Do C.B."/>
            <person name="Ebling H."/>
            <person name="Edwards K."/>
            <person name="Eickbush T."/>
            <person name="Evans J.D."/>
            <person name="Filipski A."/>
            <person name="Findeiss S."/>
            <person name="Freyhult E."/>
            <person name="Fulton L."/>
            <person name="Fulton R."/>
            <person name="Garcia A.C."/>
            <person name="Gardiner A."/>
            <person name="Garfield D.A."/>
            <person name="Garvin B.E."/>
            <person name="Gibson G."/>
            <person name="Gilbert D."/>
            <person name="Gnerre S."/>
            <person name="Godfrey J."/>
            <person name="Good R."/>
            <person name="Gotea V."/>
            <person name="Gravely B."/>
            <person name="Greenberg A.J."/>
            <person name="Griffiths-Jones S."/>
            <person name="Gross S."/>
            <person name="Guigo R."/>
            <person name="Gustafson E.A."/>
            <person name="Haerty W."/>
            <person name="Hahn M.W."/>
            <person name="Halligan D.L."/>
            <person name="Halpern A.L."/>
            <person name="Halter G.M."/>
            <person name="Han M.V."/>
            <person name="Heger A."/>
            <person name="Hillier L."/>
            <person name="Hinrichs A.S."/>
            <person name="Holmes I."/>
            <person name="Hoskins R.A."/>
            <person name="Hubisz M.J."/>
            <person name="Hultmark D."/>
            <person name="Huntley M.A."/>
            <person name="Jaffe D.B."/>
            <person name="Jagadeeshan S."/>
            <person name="Jeck W.R."/>
            <person name="Johnson J."/>
            <person name="Jones C.D."/>
            <person name="Jordan W.C."/>
            <person name="Karpen G.H."/>
            <person name="Kataoka E."/>
            <person name="Keightley P.D."/>
            <person name="Kheradpour P."/>
            <person name="Kirkness E.F."/>
            <person name="Koerich L.B."/>
            <person name="Kristiansen K."/>
            <person name="Kudrna D."/>
            <person name="Kulathinal R.J."/>
            <person name="Kumar S."/>
            <person name="Kwok R."/>
            <person name="Lander E."/>
            <person name="Langley C.H."/>
            <person name="Lapoint R."/>
            <person name="Lazzaro B.P."/>
            <person name="Lee S.J."/>
            <person name="Levesque L."/>
            <person name="Li R."/>
            <person name="Lin C.F."/>
            <person name="Lin M.F."/>
            <person name="Lindblad-Toh K."/>
            <person name="Llopart A."/>
            <person name="Long M."/>
            <person name="Low L."/>
            <person name="Lozovsky E."/>
            <person name="Lu J."/>
            <person name="Luo M."/>
            <person name="Machado C.A."/>
            <person name="Makalowski W."/>
            <person name="Marzo M."/>
            <person name="Matsuda M."/>
            <person name="Matzkin L."/>
            <person name="McAllister B."/>
            <person name="McBride C.S."/>
            <person name="McKernan B."/>
            <person name="McKernan K."/>
            <person name="Mendez-Lago M."/>
            <person name="Minx P."/>
            <person name="Mollenhauer M.U."/>
            <person name="Montooth K."/>
            <person name="Mount S.M."/>
            <person name="Mu X."/>
            <person name="Myers E."/>
            <person name="Negre B."/>
            <person name="Newfeld S."/>
            <person name="Nielsen R."/>
            <person name="Noor M.A."/>
            <person name="O'Grady P."/>
            <person name="Pachter L."/>
            <person name="Papaceit M."/>
            <person name="Parisi M.J."/>
            <person name="Parisi M."/>
            <person name="Parts L."/>
            <person name="Pedersen J.S."/>
            <person name="Pesole G."/>
            <person name="Phillippy A.M."/>
            <person name="Ponting C.P."/>
            <person name="Pop M."/>
            <person name="Porcelli D."/>
            <person name="Powell J.R."/>
            <person name="Prohaska S."/>
            <person name="Pruitt K."/>
            <person name="Puig M."/>
            <person name="Quesneville H."/>
            <person name="Ram K.R."/>
            <person name="Rand D."/>
            <person name="Rasmussen M.D."/>
            <person name="Reed L.K."/>
            <person name="Reenan R."/>
            <person name="Reily A."/>
            <person name="Remington K.A."/>
            <person name="Rieger T.T."/>
            <person name="Ritchie M.G."/>
            <person name="Robin C."/>
            <person name="Rogers Y.H."/>
            <person name="Rohde C."/>
            <person name="Rozas J."/>
            <person name="Rubenfield M.J."/>
            <person name="Ruiz A."/>
            <person name="Russo S."/>
            <person name="Salzberg S.L."/>
            <person name="Sanchez-Gracia A."/>
            <person name="Saranga D.J."/>
            <person name="Sato H."/>
            <person name="Schaeffer S.W."/>
            <person name="Schatz M.C."/>
            <person name="Schlenke T."/>
            <person name="Schwartz R."/>
            <person name="Segarra C."/>
            <person name="Singh R.S."/>
            <person name="Sirot L."/>
            <person name="Sirota M."/>
            <person name="Sisneros N.B."/>
            <person name="Smith C.D."/>
            <person name="Smith T.F."/>
            <person name="Spieth J."/>
            <person name="Stage D.E."/>
            <person name="Stark A."/>
            <person name="Stephan W."/>
            <person name="Strausberg R.L."/>
            <person name="Strempel S."/>
            <person name="Sturgill D."/>
            <person name="Sutton G."/>
            <person name="Sutton G.G."/>
            <person name="Tao W."/>
            <person name="Teichmann S."/>
            <person name="Tobari Y.N."/>
            <person name="Tomimura Y."/>
            <person name="Tsolas J.M."/>
            <person name="Valente V.L."/>
            <person name="Venter E."/>
            <person name="Venter J.C."/>
            <person name="Vicario S."/>
            <person name="Vieira F.G."/>
            <person name="Vilella A.J."/>
            <person name="Villasante A."/>
            <person name="Walenz B."/>
            <person name="Wang J."/>
            <person name="Wasserman M."/>
            <person name="Watts T."/>
            <person name="Wilson D."/>
            <person name="Wilson R.K."/>
            <person name="Wing R.A."/>
            <person name="Wolfner M.F."/>
            <person name="Wong A."/>
            <person name="Wong G.K."/>
            <person name="Wu C.I."/>
            <person name="Wu G."/>
            <person name="Yamamoto D."/>
            <person name="Yang H.P."/>
            <person name="Yang S.P."/>
            <person name="Yorke J.A."/>
            <person name="Yoshida K."/>
            <person name="Zdobnov E."/>
            <person name="Zhang P."/>
            <person name="Zhang Y."/>
            <person name="Zimin A.V."/>
            <person name="Baldwin J."/>
            <person name="Abdouelleil A."/>
            <person name="Abdulkadir J."/>
            <person name="Abebe A."/>
            <person name="Abera B."/>
            <person name="Abreu J."/>
            <person name="Acer S.C."/>
            <person name="Aftuck L."/>
            <person name="Alexander A."/>
            <person name="An P."/>
            <person name="Anderson E."/>
            <person name="Anderson S."/>
            <person name="Arachi H."/>
            <person name="Azer M."/>
            <person name="Bachantsang P."/>
            <person name="Barry A."/>
            <person name="Bayul T."/>
            <person name="Berlin A."/>
            <person name="Bessette D."/>
            <person name="Bloom T."/>
            <person name="Blye J."/>
            <person name="Boguslavskiy L."/>
            <person name="Bonnet C."/>
            <person name="Boukhgalter B."/>
            <person name="Bourzgui I."/>
            <person name="Brown A."/>
            <person name="Cahill P."/>
            <person name="Channer S."/>
            <person name="Cheshatsang Y."/>
            <person name="Chuda L."/>
            <person name="Citroen M."/>
            <person name="Collymore A."/>
            <person name="Cooke P."/>
            <person name="Costello M."/>
            <person name="D'Aco K."/>
            <person name="Daza R."/>
            <person name="De Haan G."/>
            <person name="DeGray S."/>
            <person name="DeMaso C."/>
            <person name="Dhargay N."/>
            <person name="Dooley K."/>
            <person name="Dooley E."/>
            <person name="Doricent M."/>
            <person name="Dorje P."/>
            <person name="Dorjee K."/>
            <person name="Dupes A."/>
            <person name="Elong R."/>
            <person name="Falk J."/>
            <person name="Farina A."/>
            <person name="Faro S."/>
            <person name="Ferguson D."/>
            <person name="Fisher S."/>
            <person name="Foley C.D."/>
            <person name="Franke A."/>
            <person name="Friedrich D."/>
            <person name="Gadbois L."/>
            <person name="Gearin G."/>
            <person name="Gearin C.R."/>
            <person name="Giannoukos G."/>
            <person name="Goode T."/>
            <person name="Graham J."/>
            <person name="Grandbois E."/>
            <person name="Grewal S."/>
            <person name="Gyaltsen K."/>
            <person name="Hafez N."/>
            <person name="Hagos B."/>
            <person name="Hall J."/>
            <person name="Henson C."/>
            <person name="Hollinger A."/>
            <person name="Honan T."/>
            <person name="Huard M.D."/>
            <person name="Hughes L."/>
            <person name="Hurhula B."/>
            <person name="Husby M.E."/>
            <person name="Kamat A."/>
            <person name="Kanga B."/>
            <person name="Kashin S."/>
            <person name="Khazanovich D."/>
            <person name="Kisner P."/>
            <person name="Lance K."/>
            <person name="Lara M."/>
            <person name="Lee W."/>
            <person name="Lennon N."/>
            <person name="Letendre F."/>
            <person name="LeVine R."/>
            <person name="Lipovsky A."/>
            <person name="Liu X."/>
            <person name="Liu J."/>
            <person name="Liu S."/>
            <person name="Lokyitsang T."/>
            <person name="Lokyitsang Y."/>
            <person name="Lubonja R."/>
            <person name="Lui A."/>
            <person name="MacDonald P."/>
            <person name="Magnisalis V."/>
            <person name="Maru K."/>
            <person name="Matthews C."/>
            <person name="McCusker W."/>
            <person name="McDonough S."/>
            <person name="Mehta T."/>
            <person name="Meldrim J."/>
            <person name="Meneus L."/>
            <person name="Mihai O."/>
            <person name="Mihalev A."/>
            <person name="Mihova T."/>
            <person name="Mittelman R."/>
            <person name="Mlenga V."/>
            <person name="Montmayeur A."/>
            <person name="Mulrain L."/>
            <person name="Navidi A."/>
            <person name="Naylor J."/>
            <person name="Negash T."/>
            <person name="Nguyen T."/>
            <person name="Nguyen N."/>
            <person name="Nicol R."/>
            <person name="Norbu C."/>
            <person name="Norbu N."/>
            <person name="Novod N."/>
            <person name="O'Neill B."/>
            <person name="Osman S."/>
            <person name="Markiewicz E."/>
            <person name="Oyono O.L."/>
            <person name="Patti C."/>
            <person name="Phunkhang P."/>
            <person name="Pierre F."/>
            <person name="Priest M."/>
            <person name="Raghuraman S."/>
            <person name="Rege F."/>
            <person name="Reyes R."/>
            <person name="Rise C."/>
            <person name="Rogov P."/>
            <person name="Ross K."/>
            <person name="Ryan E."/>
            <person name="Settipalli S."/>
            <person name="Shea T."/>
            <person name="Sherpa N."/>
            <person name="Shi L."/>
            <person name="Shih D."/>
            <person name="Sparrow T."/>
            <person name="Spaulding J."/>
            <person name="Stalker J."/>
            <person name="Stange-Thomann N."/>
            <person name="Stavropoulos S."/>
            <person name="Stone C."/>
            <person name="Strader C."/>
            <person name="Tesfaye S."/>
            <person name="Thomson T."/>
            <person name="Thoulutsang Y."/>
            <person name="Thoulutsang D."/>
            <person name="Topham K."/>
            <person name="Topping I."/>
            <person name="Tsamla T."/>
            <person name="Vassiliev H."/>
            <person name="Vo A."/>
            <person name="Wangchuk T."/>
            <person name="Wangdi T."/>
            <person name="Weiand M."/>
            <person name="Wilkinson J."/>
            <person name="Wilson A."/>
            <person name="Yadav S."/>
            <person name="Young G."/>
            <person name="Yu Q."/>
            <person name="Zembek L."/>
            <person name="Zhong D."/>
            <person name="Zimmer A."/>
            <person name="Zwirko Z."/>
            <person name="Jaffe D.B."/>
            <person name="Alvarez P."/>
            <person name="Brockman W."/>
            <person name="Butler J."/>
            <person name="Chin C."/>
            <person name="Gnerre S."/>
            <person name="Grabherr M."/>
            <person name="Kleber M."/>
            <person name="Mauceli E."/>
            <person name="MacCallum I."/>
        </authorList>
    </citation>
    <scope>NUCLEOTIDE SEQUENCE [LARGE SCALE GENOMIC DNA]</scope>
    <source>
        <strain evidence="5">MSH-3 / Tucson 14011-0111.49</strain>
    </source>
</reference>
<dbReference type="PANTHER" id="PTHR43270">
    <property type="entry name" value="BETA-ALA-HIS DIPEPTIDASE"/>
    <property type="match status" value="1"/>
</dbReference>
<dbReference type="Gene3D" id="3.30.70.360">
    <property type="match status" value="1"/>
</dbReference>
<dbReference type="PANTHER" id="PTHR43270:SF4">
    <property type="entry name" value="CARNOSINE DIPEPTIDASE 2, ISOFORM A"/>
    <property type="match status" value="1"/>
</dbReference>
<dbReference type="PhylomeDB" id="B4GBJ6"/>
<dbReference type="GO" id="GO:0008233">
    <property type="term" value="F:peptidase activity"/>
    <property type="evidence" value="ECO:0007669"/>
    <property type="project" value="UniProtKB-KW"/>
</dbReference>
<keyword evidence="3" id="KW-0378">Hydrolase</keyword>
<organism evidence="5">
    <name type="scientific">Drosophila persimilis</name>
    <name type="common">Fruit fly</name>
    <dbReference type="NCBI Taxonomy" id="7234"/>
    <lineage>
        <taxon>Eukaryota</taxon>
        <taxon>Metazoa</taxon>
        <taxon>Ecdysozoa</taxon>
        <taxon>Arthropoda</taxon>
        <taxon>Hexapoda</taxon>
        <taxon>Insecta</taxon>
        <taxon>Pterygota</taxon>
        <taxon>Neoptera</taxon>
        <taxon>Endopterygota</taxon>
        <taxon>Diptera</taxon>
        <taxon>Brachycera</taxon>
        <taxon>Muscomorpha</taxon>
        <taxon>Ephydroidea</taxon>
        <taxon>Drosophilidae</taxon>
        <taxon>Drosophila</taxon>
        <taxon>Sophophora</taxon>
    </lineage>
</organism>
<dbReference type="SUPFAM" id="SSF53187">
    <property type="entry name" value="Zn-dependent exopeptidases"/>
    <property type="match status" value="1"/>
</dbReference>
<evidence type="ECO:0000313" key="5">
    <source>
        <dbReference type="Proteomes" id="UP000008744"/>
    </source>
</evidence>
<keyword evidence="2" id="KW-0479">Metal-binding</keyword>
<dbReference type="EMBL" id="CH479181">
    <property type="protein sequence ID" value="EDW31291.1"/>
    <property type="molecule type" value="Genomic_DNA"/>
</dbReference>
<dbReference type="GO" id="GO:0046872">
    <property type="term" value="F:metal ion binding"/>
    <property type="evidence" value="ECO:0007669"/>
    <property type="project" value="UniProtKB-KW"/>
</dbReference>
<gene>
    <name evidence="4" type="primary">Dper\GL11061</name>
    <name evidence="4" type="ORF">Dper_GL11061</name>
</gene>
<dbReference type="Gene3D" id="3.40.630.10">
    <property type="entry name" value="Zn peptidases"/>
    <property type="match status" value="2"/>
</dbReference>
<evidence type="ECO:0000256" key="2">
    <source>
        <dbReference type="ARBA" id="ARBA00022723"/>
    </source>
</evidence>
<dbReference type="HOGENOM" id="CLU_1662617_0_0_1"/>
<keyword evidence="5" id="KW-1185">Reference proteome</keyword>
<proteinExistence type="predicted"/>
<protein>
    <submittedName>
        <fullName evidence="4">GL11061</fullName>
    </submittedName>
</protein>
<evidence type="ECO:0000256" key="3">
    <source>
        <dbReference type="ARBA" id="ARBA00022801"/>
    </source>
</evidence>
<dbReference type="Proteomes" id="UP000008744">
    <property type="component" value="Unassembled WGS sequence"/>
</dbReference>
<keyword evidence="1" id="KW-0645">Protease</keyword>
<dbReference type="OrthoDB" id="7832001at2759"/>
<dbReference type="GO" id="GO:0006508">
    <property type="term" value="P:proteolysis"/>
    <property type="evidence" value="ECO:0007669"/>
    <property type="project" value="UniProtKB-KW"/>
</dbReference>
<dbReference type="InterPro" id="IPR051458">
    <property type="entry name" value="Cyt/Met_Dipeptidase"/>
</dbReference>
<dbReference type="STRING" id="7234.B4GBJ6"/>
<dbReference type="eggNOG" id="KOG2276">
    <property type="taxonomic scope" value="Eukaryota"/>
</dbReference>
<evidence type="ECO:0000313" key="4">
    <source>
        <dbReference type="EMBL" id="EDW31291.1"/>
    </source>
</evidence>
<name>B4GBJ6_DROPE</name>
<accession>B4GBJ6</accession>
<sequence length="159" mass="17817">MEKSGSEGLDDLLMERKNDFLADVDYVCISDNFWLGKKRPCLTYGLRGFAYFQLEIECSTKDLHSGVFGGTVHEAMPVLCYLLSVLFDKDTNILIPGVDRDEVTGKNVILVPVGACDDGAHSQNEKIDIYNYIEGAKLLGAYLHEVGKLYDDLRIYILI</sequence>
<dbReference type="AlphaFoldDB" id="B4GBJ6"/>